<gene>
    <name evidence="2" type="ORF">F8153_14405</name>
</gene>
<dbReference type="PANTHER" id="PTHR36444:SF2">
    <property type="entry name" value="TRANSCRIPTIONAL REGULATOR PROTEIN YOBU-RELATED"/>
    <property type="match status" value="1"/>
</dbReference>
<dbReference type="AlphaFoldDB" id="A0A833HLI4"/>
<protein>
    <recommendedName>
        <fullName evidence="1">Integron-associated effector binding protein domain-containing protein</fullName>
    </recommendedName>
</protein>
<dbReference type="OrthoDB" id="9801123at2"/>
<dbReference type="InterPro" id="IPR011256">
    <property type="entry name" value="Reg_factor_effector_dom_sf"/>
</dbReference>
<evidence type="ECO:0000313" key="2">
    <source>
        <dbReference type="EMBL" id="KAB3525921.1"/>
    </source>
</evidence>
<dbReference type="Gene3D" id="3.20.80.10">
    <property type="entry name" value="Regulatory factor, effector binding domain"/>
    <property type="match status" value="1"/>
</dbReference>
<accession>A0A833HLI4</accession>
<dbReference type="InterPro" id="IPR029441">
    <property type="entry name" value="Cass2"/>
</dbReference>
<dbReference type="SUPFAM" id="SSF55136">
    <property type="entry name" value="Probable bacterial effector-binding domain"/>
    <property type="match status" value="1"/>
</dbReference>
<feature type="domain" description="Integron-associated effector binding protein" evidence="1">
    <location>
        <begin position="17"/>
        <end position="81"/>
    </location>
</feature>
<proteinExistence type="predicted"/>
<evidence type="ECO:0000313" key="3">
    <source>
        <dbReference type="Proteomes" id="UP000465601"/>
    </source>
</evidence>
<sequence length="82" mass="9533">MHKPDIVNLSKTYIAGFEWGKYAVFKINGSVETAQNTWRYIYGTWLPNSNYEREEGPDFEVTDVCKSVYPGNMSMEIYIPIK</sequence>
<name>A0A833HLI4_9FIRM</name>
<keyword evidence="3" id="KW-1185">Reference proteome</keyword>
<dbReference type="InterPro" id="IPR053182">
    <property type="entry name" value="YobU-like_regulator"/>
</dbReference>
<organism evidence="2 3">
    <name type="scientific">Alkaliphilus serpentinus</name>
    <dbReference type="NCBI Taxonomy" id="1482731"/>
    <lineage>
        <taxon>Bacteria</taxon>
        <taxon>Bacillati</taxon>
        <taxon>Bacillota</taxon>
        <taxon>Clostridia</taxon>
        <taxon>Peptostreptococcales</taxon>
        <taxon>Natronincolaceae</taxon>
        <taxon>Alkaliphilus</taxon>
    </lineage>
</organism>
<dbReference type="Proteomes" id="UP000465601">
    <property type="component" value="Unassembled WGS sequence"/>
</dbReference>
<dbReference type="Pfam" id="PF14526">
    <property type="entry name" value="Cass2"/>
    <property type="match status" value="1"/>
</dbReference>
<dbReference type="EMBL" id="WBZB01000055">
    <property type="protein sequence ID" value="KAB3525921.1"/>
    <property type="molecule type" value="Genomic_DNA"/>
</dbReference>
<reference evidence="2 3" key="1">
    <citation type="submission" date="2019-10" db="EMBL/GenBank/DDBJ databases">
        <title>Alkaliphilus serpentinus sp. nov. and Alkaliphilus pronyensis sp. nov., two novel anaerobic alkaliphilic species isolated from the serpentinized-hosted hydrothermal field of the Prony Bay (New Caledonia).</title>
        <authorList>
            <person name="Postec A."/>
        </authorList>
    </citation>
    <scope>NUCLEOTIDE SEQUENCE [LARGE SCALE GENOMIC DNA]</scope>
    <source>
        <strain evidence="2 3">LacT</strain>
    </source>
</reference>
<comment type="caution">
    <text evidence="2">The sequence shown here is derived from an EMBL/GenBank/DDBJ whole genome shotgun (WGS) entry which is preliminary data.</text>
</comment>
<evidence type="ECO:0000259" key="1">
    <source>
        <dbReference type="Pfam" id="PF14526"/>
    </source>
</evidence>
<dbReference type="PANTHER" id="PTHR36444">
    <property type="entry name" value="TRANSCRIPTIONAL REGULATOR PROTEIN YOBU-RELATED"/>
    <property type="match status" value="1"/>
</dbReference>